<feature type="region of interest" description="Disordered" evidence="2">
    <location>
        <begin position="174"/>
        <end position="207"/>
    </location>
</feature>
<name>A0ABP9RP12_9ACTN</name>
<dbReference type="PANTHER" id="PTHR14239">
    <property type="entry name" value="DUDULIN-RELATED"/>
    <property type="match status" value="1"/>
</dbReference>
<dbReference type="Gene3D" id="3.40.50.720">
    <property type="entry name" value="NAD(P)-binding Rossmann-like Domain"/>
    <property type="match status" value="1"/>
</dbReference>
<dbReference type="InterPro" id="IPR028939">
    <property type="entry name" value="P5C_Rdtase_cat_N"/>
</dbReference>
<proteinExistence type="predicted"/>
<dbReference type="EMBL" id="BAABJQ010000005">
    <property type="protein sequence ID" value="GAA5182985.1"/>
    <property type="molecule type" value="Genomic_DNA"/>
</dbReference>
<dbReference type="InterPro" id="IPR036291">
    <property type="entry name" value="NAD(P)-bd_dom_sf"/>
</dbReference>
<reference evidence="5" key="1">
    <citation type="journal article" date="2019" name="Int. J. Syst. Evol. Microbiol.">
        <title>The Global Catalogue of Microorganisms (GCM) 10K type strain sequencing project: providing services to taxonomists for standard genome sequencing and annotation.</title>
        <authorList>
            <consortium name="The Broad Institute Genomics Platform"/>
            <consortium name="The Broad Institute Genome Sequencing Center for Infectious Disease"/>
            <person name="Wu L."/>
            <person name="Ma J."/>
        </authorList>
    </citation>
    <scope>NUCLEOTIDE SEQUENCE [LARGE SCALE GENOMIC DNA]</scope>
    <source>
        <strain evidence="5">JCM 18304</strain>
    </source>
</reference>
<evidence type="ECO:0000313" key="5">
    <source>
        <dbReference type="Proteomes" id="UP001501570"/>
    </source>
</evidence>
<feature type="domain" description="Pyrroline-5-carboxylate reductase catalytic N-terminal" evidence="3">
    <location>
        <begin position="2"/>
        <end position="91"/>
    </location>
</feature>
<keyword evidence="5" id="KW-1185">Reference proteome</keyword>
<evidence type="ECO:0000259" key="3">
    <source>
        <dbReference type="Pfam" id="PF03807"/>
    </source>
</evidence>
<dbReference type="InterPro" id="IPR051267">
    <property type="entry name" value="STEAP_metalloreductase"/>
</dbReference>
<accession>A0ABP9RP12</accession>
<gene>
    <name evidence="4" type="ORF">GCM10023322_21140</name>
</gene>
<evidence type="ECO:0000256" key="1">
    <source>
        <dbReference type="ARBA" id="ARBA00023002"/>
    </source>
</evidence>
<organism evidence="4 5">
    <name type="scientific">Rugosimonospora acidiphila</name>
    <dbReference type="NCBI Taxonomy" id="556531"/>
    <lineage>
        <taxon>Bacteria</taxon>
        <taxon>Bacillati</taxon>
        <taxon>Actinomycetota</taxon>
        <taxon>Actinomycetes</taxon>
        <taxon>Micromonosporales</taxon>
        <taxon>Micromonosporaceae</taxon>
        <taxon>Rugosimonospora</taxon>
    </lineage>
</organism>
<protein>
    <submittedName>
        <fullName evidence="4">NAD(P)-binding domain-containing protein</fullName>
    </submittedName>
</protein>
<dbReference type="SUPFAM" id="SSF51735">
    <property type="entry name" value="NAD(P)-binding Rossmann-fold domains"/>
    <property type="match status" value="1"/>
</dbReference>
<dbReference type="PANTHER" id="PTHR14239:SF10">
    <property type="entry name" value="REDUCTASE"/>
    <property type="match status" value="1"/>
</dbReference>
<evidence type="ECO:0000256" key="2">
    <source>
        <dbReference type="SAM" id="MobiDB-lite"/>
    </source>
</evidence>
<dbReference type="Pfam" id="PF03807">
    <property type="entry name" value="F420_oxidored"/>
    <property type="match status" value="1"/>
</dbReference>
<evidence type="ECO:0000313" key="4">
    <source>
        <dbReference type="EMBL" id="GAA5182985.1"/>
    </source>
</evidence>
<sequence>MRIGIIGAGHIGSTLARYFVSAGHDVAIANSRGPETLRELESSLGTKARAETPARAARFGELAVLSVPFGRYREAPAEELAGKPVVDATNYYPERDGRYPDLDSDSTTSSELVQRHLRDSRVVKAFNTIPWDTLQDTPRTGGEALLYGVPVAGDDDGAKRCVFDLIEEMGFQPVDSGGLAQGGRKQQPGSPVYGTELPANELLPRLS</sequence>
<comment type="caution">
    <text evidence="4">The sequence shown here is derived from an EMBL/GenBank/DDBJ whole genome shotgun (WGS) entry which is preliminary data.</text>
</comment>
<keyword evidence="1" id="KW-0560">Oxidoreductase</keyword>
<dbReference type="Proteomes" id="UP001501570">
    <property type="component" value="Unassembled WGS sequence"/>
</dbReference>
<dbReference type="RefSeq" id="WP_345628432.1">
    <property type="nucleotide sequence ID" value="NZ_BAABJQ010000005.1"/>
</dbReference>